<comment type="subcellular location">
    <subcellularLocation>
        <location evidence="2">Membrane</location>
        <topology evidence="2">Multi-pass membrane protein</topology>
    </subcellularLocation>
</comment>
<sequence length="176" mass="19565">MKVIPNCISFSRIIFSAILIFVKPLSVSFYAIYIICGFSDIVDGFIARKTGTTSRLGEKLDSMADMIMIGVLLAVLYPIVNPATKIIIWIISIGIIRLAAMSVALKKYKTFAMLHTYGNKITGIVIFIFPILLLYIDTTMLLYIICVLASISAIEELIIQLTSSKLQANRKSIFTE</sequence>
<feature type="transmembrane region" description="Helical" evidence="14">
    <location>
        <begin position="117"/>
        <end position="136"/>
    </location>
</feature>
<dbReference type="PROSITE" id="PS00379">
    <property type="entry name" value="CDP_ALCOHOL_P_TRANSF"/>
    <property type="match status" value="1"/>
</dbReference>
<keyword evidence="6 14" id="KW-0812">Transmembrane</keyword>
<keyword evidence="5 13" id="KW-0808">Transferase</keyword>
<dbReference type="InterPro" id="IPR000462">
    <property type="entry name" value="CDP-OH_P_trans"/>
</dbReference>
<evidence type="ECO:0000256" key="7">
    <source>
        <dbReference type="ARBA" id="ARBA00022989"/>
    </source>
</evidence>
<keyword evidence="9 14" id="KW-0472">Membrane</keyword>
<dbReference type="InterPro" id="IPR043130">
    <property type="entry name" value="CDP-OH_PTrfase_TM_dom"/>
</dbReference>
<dbReference type="Gene3D" id="1.20.120.1760">
    <property type="match status" value="1"/>
</dbReference>
<dbReference type="UniPathway" id="UPA00084">
    <property type="reaction ID" value="UER00503"/>
</dbReference>
<evidence type="ECO:0000256" key="1">
    <source>
        <dbReference type="ARBA" id="ARBA00003973"/>
    </source>
</evidence>
<evidence type="ECO:0000256" key="14">
    <source>
        <dbReference type="SAM" id="Phobius"/>
    </source>
</evidence>
<evidence type="ECO:0000256" key="8">
    <source>
        <dbReference type="ARBA" id="ARBA00023098"/>
    </source>
</evidence>
<keyword evidence="4" id="KW-0444">Lipid biosynthesis</keyword>
<dbReference type="GO" id="GO:0006655">
    <property type="term" value="P:phosphatidylglycerol biosynthetic process"/>
    <property type="evidence" value="ECO:0007669"/>
    <property type="project" value="UniProtKB-UniPathway"/>
</dbReference>
<organism evidence="15 16">
    <name type="scientific">Clostridium vincentii</name>
    <dbReference type="NCBI Taxonomy" id="52704"/>
    <lineage>
        <taxon>Bacteria</taxon>
        <taxon>Bacillati</taxon>
        <taxon>Bacillota</taxon>
        <taxon>Clostridia</taxon>
        <taxon>Eubacteriales</taxon>
        <taxon>Clostridiaceae</taxon>
        <taxon>Clostridium</taxon>
    </lineage>
</organism>
<evidence type="ECO:0000256" key="6">
    <source>
        <dbReference type="ARBA" id="ARBA00022692"/>
    </source>
</evidence>
<dbReference type="EMBL" id="PVXQ01000005">
    <property type="protein sequence ID" value="PRR83808.1"/>
    <property type="molecule type" value="Genomic_DNA"/>
</dbReference>
<reference evidence="15 16" key="1">
    <citation type="submission" date="2018-03" db="EMBL/GenBank/DDBJ databases">
        <title>Genome sequence of Clostridium vincentii DSM 10228.</title>
        <authorList>
            <person name="Poehlein A."/>
            <person name="Daniel R."/>
        </authorList>
    </citation>
    <scope>NUCLEOTIDE SEQUENCE [LARGE SCALE GENOMIC DNA]</scope>
    <source>
        <strain evidence="15 16">DSM 10228</strain>
    </source>
</reference>
<proteinExistence type="inferred from homology"/>
<dbReference type="AlphaFoldDB" id="A0A2T0BIT4"/>
<comment type="caution">
    <text evidence="15">The sequence shown here is derived from an EMBL/GenBank/DDBJ whole genome shotgun (WGS) entry which is preliminary data.</text>
</comment>
<feature type="transmembrane region" description="Helical" evidence="14">
    <location>
        <begin position="142"/>
        <end position="161"/>
    </location>
</feature>
<evidence type="ECO:0000313" key="15">
    <source>
        <dbReference type="EMBL" id="PRR83808.1"/>
    </source>
</evidence>
<name>A0A2T0BIT4_9CLOT</name>
<evidence type="ECO:0000256" key="12">
    <source>
        <dbReference type="ARBA" id="ARBA00033018"/>
    </source>
</evidence>
<feature type="transmembrane region" description="Helical" evidence="14">
    <location>
        <begin position="13"/>
        <end position="42"/>
    </location>
</feature>
<evidence type="ECO:0000256" key="3">
    <source>
        <dbReference type="ARBA" id="ARBA00010441"/>
    </source>
</evidence>
<comment type="function">
    <text evidence="1">This protein catalyzes the committed step to the synthesis of the acidic phospholipids.</text>
</comment>
<evidence type="ECO:0000313" key="16">
    <source>
        <dbReference type="Proteomes" id="UP000239471"/>
    </source>
</evidence>
<dbReference type="GO" id="GO:0016020">
    <property type="term" value="C:membrane"/>
    <property type="evidence" value="ECO:0007669"/>
    <property type="project" value="UniProtKB-SubCell"/>
</dbReference>
<dbReference type="InterPro" id="IPR048254">
    <property type="entry name" value="CDP_ALCOHOL_P_TRANSF_CS"/>
</dbReference>
<dbReference type="InterPro" id="IPR050324">
    <property type="entry name" value="CDP-alcohol_PTase-I"/>
</dbReference>
<evidence type="ECO:0000256" key="5">
    <source>
        <dbReference type="ARBA" id="ARBA00022679"/>
    </source>
</evidence>
<dbReference type="PANTHER" id="PTHR14269:SF61">
    <property type="entry name" value="CDP-DIACYLGLYCEROL--SERINE O-PHOSPHATIDYLTRANSFERASE"/>
    <property type="match status" value="1"/>
</dbReference>
<accession>A0A2T0BIT4</accession>
<keyword evidence="7 14" id="KW-1133">Transmembrane helix</keyword>
<keyword evidence="16" id="KW-1185">Reference proteome</keyword>
<dbReference type="PANTHER" id="PTHR14269">
    <property type="entry name" value="CDP-DIACYLGLYCEROL--GLYCEROL-3-PHOSPHATE 3-PHOSPHATIDYLTRANSFERASE-RELATED"/>
    <property type="match status" value="1"/>
</dbReference>
<dbReference type="Proteomes" id="UP000239471">
    <property type="component" value="Unassembled WGS sequence"/>
</dbReference>
<protein>
    <recommendedName>
        <fullName evidence="12">Phosphatidylglycerophosphate synthase</fullName>
    </recommendedName>
</protein>
<dbReference type="InterPro" id="IPR004570">
    <property type="entry name" value="Phosphatidylglycerol_P_synth"/>
</dbReference>
<dbReference type="GO" id="GO:0008444">
    <property type="term" value="F:CDP-diacylglycerol-glycerol-3-phosphate 3-phosphatidyltransferase activity"/>
    <property type="evidence" value="ECO:0007669"/>
    <property type="project" value="InterPro"/>
</dbReference>
<keyword evidence="8" id="KW-0443">Lipid metabolism</keyword>
<dbReference type="OrthoDB" id="9796672at2"/>
<keyword evidence="10" id="KW-0594">Phospholipid biosynthesis</keyword>
<dbReference type="Pfam" id="PF01066">
    <property type="entry name" value="CDP-OH_P_transf"/>
    <property type="match status" value="1"/>
</dbReference>
<evidence type="ECO:0000256" key="13">
    <source>
        <dbReference type="RuleBase" id="RU003750"/>
    </source>
</evidence>
<evidence type="ECO:0000256" key="11">
    <source>
        <dbReference type="ARBA" id="ARBA00023264"/>
    </source>
</evidence>
<keyword evidence="11" id="KW-1208">Phospholipid metabolism</keyword>
<dbReference type="PIRSF" id="PIRSF000847">
    <property type="entry name" value="Phos_ph_gly_syn"/>
    <property type="match status" value="1"/>
</dbReference>
<evidence type="ECO:0000256" key="10">
    <source>
        <dbReference type="ARBA" id="ARBA00023209"/>
    </source>
</evidence>
<comment type="similarity">
    <text evidence="3 13">Belongs to the CDP-alcohol phosphatidyltransferase class-I family.</text>
</comment>
<dbReference type="RefSeq" id="WP_106058782.1">
    <property type="nucleotide sequence ID" value="NZ_PVXQ01000005.1"/>
</dbReference>
<gene>
    <name evidence="15" type="primary">pgsA_1</name>
    <name evidence="15" type="ORF">CLVI_07550</name>
</gene>
<evidence type="ECO:0000256" key="2">
    <source>
        <dbReference type="ARBA" id="ARBA00004141"/>
    </source>
</evidence>
<evidence type="ECO:0000256" key="9">
    <source>
        <dbReference type="ARBA" id="ARBA00023136"/>
    </source>
</evidence>
<evidence type="ECO:0000256" key="4">
    <source>
        <dbReference type="ARBA" id="ARBA00022516"/>
    </source>
</evidence>